<proteinExistence type="inferred from homology"/>
<dbReference type="Pfam" id="PF00460">
    <property type="entry name" value="Flg_bb_rod"/>
    <property type="match status" value="1"/>
</dbReference>
<dbReference type="EMBL" id="CAJHOF010000024">
    <property type="protein sequence ID" value="CAD7289732.1"/>
    <property type="molecule type" value="Genomic_DNA"/>
</dbReference>
<evidence type="ECO:0000313" key="9">
    <source>
        <dbReference type="Proteomes" id="UP000789803"/>
    </source>
</evidence>
<dbReference type="PROSITE" id="PS00588">
    <property type="entry name" value="FLAGELLA_BB_ROD"/>
    <property type="match status" value="1"/>
</dbReference>
<keyword evidence="8" id="KW-0282">Flagellum</keyword>
<dbReference type="Pfam" id="PF22692">
    <property type="entry name" value="LlgE_F_G_D1"/>
    <property type="match status" value="1"/>
</dbReference>
<evidence type="ECO:0000256" key="4">
    <source>
        <dbReference type="RuleBase" id="RU362116"/>
    </source>
</evidence>
<dbReference type="SUPFAM" id="SSF117143">
    <property type="entry name" value="Flagellar hook protein flgE"/>
    <property type="match status" value="1"/>
</dbReference>
<feature type="domain" description="Flagellar hook protein FlgE/F/G-like D1" evidence="7">
    <location>
        <begin position="107"/>
        <end position="170"/>
    </location>
</feature>
<feature type="domain" description="Flagellar basal-body/hook protein C-terminal" evidence="6">
    <location>
        <begin position="226"/>
        <end position="259"/>
    </location>
</feature>
<accession>A0ABM8Q9U6</accession>
<gene>
    <name evidence="8" type="primary">flgG_1</name>
    <name evidence="8" type="ORF">LMG7974_01810</name>
</gene>
<keyword evidence="8" id="KW-0966">Cell projection</keyword>
<evidence type="ECO:0000256" key="2">
    <source>
        <dbReference type="ARBA" id="ARBA00009677"/>
    </source>
</evidence>
<protein>
    <submittedName>
        <fullName evidence="8">Flagellar basal-body rod protein FlgG</fullName>
    </submittedName>
</protein>
<sequence length="277" mass="31408">MQNGYYQATGAMITQFNRLNVITNNLANINTIGYKRDDVVIGDFERIFKQTYDELPLKNHTKDAAKYLNRAIDRVPRVVEQYTDFSEGGLKTSSNAFDFVLKQDDLFFLLDTPSGVKLSKNGAFSLDSEGYIVSKEGYRVLPNNYPTQPIAVRGIQIPQGVSLNADKNGNLYTHDINNPEEINEIGRFYIAKPRDVRDLERFGDNLYELKNLDDIQDIAESNVVLQGFVQISNVNTVTEMVGLIQTQRMVEMYQKVMTSHMEELNNDAITKLAATRA</sequence>
<dbReference type="Pfam" id="PF06429">
    <property type="entry name" value="Flg_bbr_C"/>
    <property type="match status" value="1"/>
</dbReference>
<comment type="similarity">
    <text evidence="2 4">Belongs to the flagella basal body rod proteins family.</text>
</comment>
<evidence type="ECO:0000256" key="1">
    <source>
        <dbReference type="ARBA" id="ARBA00004117"/>
    </source>
</evidence>
<dbReference type="InterPro" id="IPR019776">
    <property type="entry name" value="Flagellar_basal_body_rod_CS"/>
</dbReference>
<dbReference type="InterPro" id="IPR001444">
    <property type="entry name" value="Flag_bb_rod_N"/>
</dbReference>
<evidence type="ECO:0000313" key="8">
    <source>
        <dbReference type="EMBL" id="CAD7289732.1"/>
    </source>
</evidence>
<evidence type="ECO:0000256" key="3">
    <source>
        <dbReference type="ARBA" id="ARBA00023143"/>
    </source>
</evidence>
<feature type="domain" description="Flagellar basal body rod protein N-terminal" evidence="5">
    <location>
        <begin position="8"/>
        <end position="35"/>
    </location>
</feature>
<dbReference type="NCBIfam" id="TIGR03506">
    <property type="entry name" value="FlgEFG_subfam"/>
    <property type="match status" value="1"/>
</dbReference>
<comment type="subcellular location">
    <subcellularLocation>
        <location evidence="1 4">Bacterial flagellum basal body</location>
    </subcellularLocation>
</comment>
<organism evidence="8 9">
    <name type="scientific">Campylobacter majalis</name>
    <dbReference type="NCBI Taxonomy" id="2790656"/>
    <lineage>
        <taxon>Bacteria</taxon>
        <taxon>Pseudomonadati</taxon>
        <taxon>Campylobacterota</taxon>
        <taxon>Epsilonproteobacteria</taxon>
        <taxon>Campylobacterales</taxon>
        <taxon>Campylobacteraceae</taxon>
        <taxon>Campylobacter</taxon>
    </lineage>
</organism>
<keyword evidence="8" id="KW-0969">Cilium</keyword>
<dbReference type="InterPro" id="IPR020013">
    <property type="entry name" value="Flagellar_FlgE/F/G"/>
</dbReference>
<evidence type="ECO:0000259" key="7">
    <source>
        <dbReference type="Pfam" id="PF22692"/>
    </source>
</evidence>
<dbReference type="RefSeq" id="WP_229933581.1">
    <property type="nucleotide sequence ID" value="NZ_CAJHOF010000024.1"/>
</dbReference>
<evidence type="ECO:0000259" key="6">
    <source>
        <dbReference type="Pfam" id="PF06429"/>
    </source>
</evidence>
<dbReference type="Proteomes" id="UP000789803">
    <property type="component" value="Unassembled WGS sequence"/>
</dbReference>
<dbReference type="PANTHER" id="PTHR30435">
    <property type="entry name" value="FLAGELLAR PROTEIN"/>
    <property type="match status" value="1"/>
</dbReference>
<keyword evidence="9" id="KW-1185">Reference proteome</keyword>
<comment type="caution">
    <text evidence="8">The sequence shown here is derived from an EMBL/GenBank/DDBJ whole genome shotgun (WGS) entry which is preliminary data.</text>
</comment>
<evidence type="ECO:0000259" key="5">
    <source>
        <dbReference type="Pfam" id="PF00460"/>
    </source>
</evidence>
<name>A0ABM8Q9U6_9BACT</name>
<dbReference type="InterPro" id="IPR010930">
    <property type="entry name" value="Flg_bb/hook_C_dom"/>
</dbReference>
<dbReference type="PANTHER" id="PTHR30435:SF19">
    <property type="entry name" value="FLAGELLAR BASAL-BODY ROD PROTEIN FLGG"/>
    <property type="match status" value="1"/>
</dbReference>
<reference evidence="8 9" key="1">
    <citation type="submission" date="2020-11" db="EMBL/GenBank/DDBJ databases">
        <authorList>
            <person name="Peeters C."/>
        </authorList>
    </citation>
    <scope>NUCLEOTIDE SEQUENCE [LARGE SCALE GENOMIC DNA]</scope>
    <source>
        <strain evidence="8 9">LMG 7974</strain>
    </source>
</reference>
<dbReference type="InterPro" id="IPR053967">
    <property type="entry name" value="LlgE_F_G-like_D1"/>
</dbReference>
<keyword evidence="3 4" id="KW-0975">Bacterial flagellum</keyword>
<dbReference type="InterPro" id="IPR037925">
    <property type="entry name" value="FlgE/F/G-like"/>
</dbReference>